<dbReference type="Gene3D" id="2.40.70.10">
    <property type="entry name" value="Acid Proteases"/>
    <property type="match status" value="1"/>
</dbReference>
<dbReference type="PROSITE" id="PS50994">
    <property type="entry name" value="INTEGRASE"/>
    <property type="match status" value="1"/>
</dbReference>
<dbReference type="InterPro" id="IPR036397">
    <property type="entry name" value="RNaseH_sf"/>
</dbReference>
<sequence>MLFDYGADYSFVSTTFMPLLDIKPSSLCLSYEIEIASGQLVKINKVIRGCKLEIEGHTFDIDLILFGHESFDVLIGMDWLSRYRAEIVCLERVVRIPLPHGEMLRAYRERPEEKVKRLMSAKVEEPKLEDIAINLIWTLRIHSNALWSDKYTSGIHALDDPSDEQETIFQTLKDNLCNAPVLALFDRPQDFMVYCDASCQGLGCVLMQRSKVTAYASRQLKIYQKNYTTHDLELGAVVFALKIWRLYLYGTKSLFSDYDCKIRNILSSIKYKILAAHNEASEVVNAPSEMLKVKAEHQRLSGLLQQLDIPKWKWERISMDFITKLLRTSNRLAILYLNEIVARHGVPISIISDLDSHFTSRLWKSMQDALGIRLDMSTAYYLHTDGQSERTIQTLEDMLRACVIDFRRSWDVHLSMVEFPYNNNYHSSIRCAPFEALYGRKCRSPIL</sequence>
<keyword evidence="2" id="KW-0548">Nucleotidyltransferase</keyword>
<evidence type="ECO:0000313" key="3">
    <source>
        <dbReference type="Proteomes" id="UP001151760"/>
    </source>
</evidence>
<evidence type="ECO:0000259" key="1">
    <source>
        <dbReference type="PROSITE" id="PS50994"/>
    </source>
</evidence>
<dbReference type="PANTHER" id="PTHR34072">
    <property type="entry name" value="ENZYMATIC POLYPROTEIN-RELATED"/>
    <property type="match status" value="1"/>
</dbReference>
<gene>
    <name evidence="2" type="ORF">Tco_0819361</name>
</gene>
<dbReference type="InterPro" id="IPR021109">
    <property type="entry name" value="Peptidase_aspartic_dom_sf"/>
</dbReference>
<dbReference type="InterPro" id="IPR001584">
    <property type="entry name" value="Integrase_cat-core"/>
</dbReference>
<dbReference type="Pfam" id="PF08284">
    <property type="entry name" value="RVP_2"/>
    <property type="match status" value="1"/>
</dbReference>
<dbReference type="PANTHER" id="PTHR34072:SF52">
    <property type="entry name" value="RIBONUCLEASE H"/>
    <property type="match status" value="1"/>
</dbReference>
<accession>A0ABQ5A978</accession>
<dbReference type="SUPFAM" id="SSF50630">
    <property type="entry name" value="Acid proteases"/>
    <property type="match status" value="1"/>
</dbReference>
<evidence type="ECO:0000313" key="2">
    <source>
        <dbReference type="EMBL" id="GJS98191.1"/>
    </source>
</evidence>
<dbReference type="InterPro" id="IPR041577">
    <property type="entry name" value="RT_RNaseH_2"/>
</dbReference>
<organism evidence="2 3">
    <name type="scientific">Tanacetum coccineum</name>
    <dbReference type="NCBI Taxonomy" id="301880"/>
    <lineage>
        <taxon>Eukaryota</taxon>
        <taxon>Viridiplantae</taxon>
        <taxon>Streptophyta</taxon>
        <taxon>Embryophyta</taxon>
        <taxon>Tracheophyta</taxon>
        <taxon>Spermatophyta</taxon>
        <taxon>Magnoliopsida</taxon>
        <taxon>eudicotyledons</taxon>
        <taxon>Gunneridae</taxon>
        <taxon>Pentapetalae</taxon>
        <taxon>asterids</taxon>
        <taxon>campanulids</taxon>
        <taxon>Asterales</taxon>
        <taxon>Asteraceae</taxon>
        <taxon>Asteroideae</taxon>
        <taxon>Anthemideae</taxon>
        <taxon>Anthemidinae</taxon>
        <taxon>Tanacetum</taxon>
    </lineage>
</organism>
<name>A0ABQ5A978_9ASTR</name>
<dbReference type="SUPFAM" id="SSF53098">
    <property type="entry name" value="Ribonuclease H-like"/>
    <property type="match status" value="1"/>
</dbReference>
<dbReference type="InterPro" id="IPR043502">
    <property type="entry name" value="DNA/RNA_pol_sf"/>
</dbReference>
<dbReference type="Gene3D" id="3.30.420.10">
    <property type="entry name" value="Ribonuclease H-like superfamily/Ribonuclease H"/>
    <property type="match status" value="1"/>
</dbReference>
<keyword evidence="2" id="KW-0695">RNA-directed DNA polymerase</keyword>
<feature type="domain" description="Integrase catalytic" evidence="1">
    <location>
        <begin position="327"/>
        <end position="441"/>
    </location>
</feature>
<comment type="caution">
    <text evidence="2">The sequence shown here is derived from an EMBL/GenBank/DDBJ whole genome shotgun (WGS) entry which is preliminary data.</text>
</comment>
<dbReference type="InterPro" id="IPR012337">
    <property type="entry name" value="RNaseH-like_sf"/>
</dbReference>
<dbReference type="CDD" id="cd00303">
    <property type="entry name" value="retropepsin_like"/>
    <property type="match status" value="1"/>
</dbReference>
<reference evidence="2" key="1">
    <citation type="journal article" date="2022" name="Int. J. Mol. Sci.">
        <title>Draft Genome of Tanacetum Coccineum: Genomic Comparison of Closely Related Tanacetum-Family Plants.</title>
        <authorList>
            <person name="Yamashiro T."/>
            <person name="Shiraishi A."/>
            <person name="Nakayama K."/>
            <person name="Satake H."/>
        </authorList>
    </citation>
    <scope>NUCLEOTIDE SEQUENCE</scope>
</reference>
<dbReference type="GO" id="GO:0003964">
    <property type="term" value="F:RNA-directed DNA polymerase activity"/>
    <property type="evidence" value="ECO:0007669"/>
    <property type="project" value="UniProtKB-KW"/>
</dbReference>
<dbReference type="Proteomes" id="UP001151760">
    <property type="component" value="Unassembled WGS sequence"/>
</dbReference>
<keyword evidence="2" id="KW-0808">Transferase</keyword>
<proteinExistence type="predicted"/>
<dbReference type="EMBL" id="BQNB010012024">
    <property type="protein sequence ID" value="GJS98191.1"/>
    <property type="molecule type" value="Genomic_DNA"/>
</dbReference>
<keyword evidence="3" id="KW-1185">Reference proteome</keyword>
<dbReference type="SUPFAM" id="SSF56672">
    <property type="entry name" value="DNA/RNA polymerases"/>
    <property type="match status" value="1"/>
</dbReference>
<dbReference type="Pfam" id="PF17919">
    <property type="entry name" value="RT_RNaseH_2"/>
    <property type="match status" value="1"/>
</dbReference>
<reference evidence="2" key="2">
    <citation type="submission" date="2022-01" db="EMBL/GenBank/DDBJ databases">
        <authorList>
            <person name="Yamashiro T."/>
            <person name="Shiraishi A."/>
            <person name="Satake H."/>
            <person name="Nakayama K."/>
        </authorList>
    </citation>
    <scope>NUCLEOTIDE SEQUENCE</scope>
</reference>
<protein>
    <submittedName>
        <fullName evidence="2">Reverse transcriptase domain-containing protein</fullName>
    </submittedName>
</protein>